<keyword evidence="6" id="KW-1185">Reference proteome</keyword>
<sequence>MADTDLVVPAGWEPGKGTSASMSKQFTFDRYGITRKFLDHVAELSEQDGYHPNISFGTTYVNITIDARDGEQLGEGDKAFALEVDRLADATTG</sequence>
<dbReference type="InterPro" id="IPR001533">
    <property type="entry name" value="Pterin_deHydtase"/>
</dbReference>
<evidence type="ECO:0000256" key="1">
    <source>
        <dbReference type="ARBA" id="ARBA00001554"/>
    </source>
</evidence>
<comment type="similarity">
    <text evidence="2">Belongs to the pterin-4-alpha-carbinolamine dehydratase family.</text>
</comment>
<dbReference type="RefSeq" id="WP_018168599.1">
    <property type="nucleotide sequence ID" value="NZ_CP011367.1"/>
</dbReference>
<dbReference type="InterPro" id="IPR036428">
    <property type="entry name" value="PCD_sf"/>
</dbReference>
<dbReference type="Proteomes" id="UP000064201">
    <property type="component" value="Chromosome"/>
</dbReference>
<dbReference type="Gene3D" id="3.30.1360.20">
    <property type="entry name" value="Transcriptional coactivator/pterin dehydratase"/>
    <property type="match status" value="1"/>
</dbReference>
<dbReference type="GO" id="GO:0006729">
    <property type="term" value="P:tetrahydrobiopterin biosynthetic process"/>
    <property type="evidence" value="ECO:0007669"/>
    <property type="project" value="InterPro"/>
</dbReference>
<dbReference type="EC" id="4.2.1.96" evidence="3"/>
<comment type="catalytic activity">
    <reaction evidence="1">
        <text>(4aS,6R)-4a-hydroxy-L-erythro-5,6,7,8-tetrahydrobiopterin = (6R)-L-erythro-6,7-dihydrobiopterin + H2O</text>
        <dbReference type="Rhea" id="RHEA:11920"/>
        <dbReference type="ChEBI" id="CHEBI:15377"/>
        <dbReference type="ChEBI" id="CHEBI:15642"/>
        <dbReference type="ChEBI" id="CHEBI:43120"/>
        <dbReference type="EC" id="4.2.1.96"/>
    </reaction>
</comment>
<evidence type="ECO:0000256" key="3">
    <source>
        <dbReference type="ARBA" id="ARBA00013252"/>
    </source>
</evidence>
<reference evidence="5 6" key="1">
    <citation type="submission" date="2015-04" db="EMBL/GenBank/DDBJ databases">
        <title>Complete Sequence for the Genome of the Thioalkalivibrio versutus D301.</title>
        <authorList>
            <person name="Mu T."/>
            <person name="Zhou J."/>
            <person name="Xu X."/>
        </authorList>
    </citation>
    <scope>NUCLEOTIDE SEQUENCE [LARGE SCALE GENOMIC DNA]</scope>
    <source>
        <strain evidence="5 6">D301</strain>
    </source>
</reference>
<dbReference type="EMBL" id="CP011367">
    <property type="protein sequence ID" value="AKJ95565.1"/>
    <property type="molecule type" value="Genomic_DNA"/>
</dbReference>
<dbReference type="AlphaFoldDB" id="A0A0G3G2W7"/>
<evidence type="ECO:0000313" key="6">
    <source>
        <dbReference type="Proteomes" id="UP000064201"/>
    </source>
</evidence>
<proteinExistence type="inferred from homology"/>
<dbReference type="STRING" id="106634.TVD_09435"/>
<evidence type="ECO:0000256" key="2">
    <source>
        <dbReference type="ARBA" id="ARBA00006472"/>
    </source>
</evidence>
<dbReference type="KEGG" id="tvr:TVD_09435"/>
<dbReference type="OrthoDB" id="5297462at2"/>
<evidence type="ECO:0000256" key="4">
    <source>
        <dbReference type="ARBA" id="ARBA00023239"/>
    </source>
</evidence>
<organism evidence="5 6">
    <name type="scientific">Thioalkalivibrio versutus</name>
    <dbReference type="NCBI Taxonomy" id="106634"/>
    <lineage>
        <taxon>Bacteria</taxon>
        <taxon>Pseudomonadati</taxon>
        <taxon>Pseudomonadota</taxon>
        <taxon>Gammaproteobacteria</taxon>
        <taxon>Chromatiales</taxon>
        <taxon>Ectothiorhodospiraceae</taxon>
        <taxon>Thioalkalivibrio</taxon>
    </lineage>
</organism>
<dbReference type="PATRIC" id="fig|106634.4.peg.1933"/>
<protein>
    <recommendedName>
        <fullName evidence="3">4a-hydroxytetrahydrobiopterin dehydratase</fullName>
        <ecNumber evidence="3">4.2.1.96</ecNumber>
    </recommendedName>
</protein>
<accession>A0A0G3G2W7</accession>
<dbReference type="SUPFAM" id="SSF55248">
    <property type="entry name" value="PCD-like"/>
    <property type="match status" value="1"/>
</dbReference>
<name>A0A0G3G2W7_9GAMM</name>
<evidence type="ECO:0000313" key="5">
    <source>
        <dbReference type="EMBL" id="AKJ95565.1"/>
    </source>
</evidence>
<dbReference type="GO" id="GO:0008124">
    <property type="term" value="F:4-alpha-hydroxytetrahydrobiopterin dehydratase activity"/>
    <property type="evidence" value="ECO:0007669"/>
    <property type="project" value="UniProtKB-EC"/>
</dbReference>
<gene>
    <name evidence="5" type="ORF">TVD_09435</name>
</gene>
<keyword evidence="4" id="KW-0456">Lyase</keyword>
<dbReference type="Pfam" id="PF01329">
    <property type="entry name" value="Pterin_4a"/>
    <property type="match status" value="1"/>
</dbReference>